<protein>
    <submittedName>
        <fullName evidence="4">Glycosyltransferase family 2 protein</fullName>
    </submittedName>
</protein>
<reference evidence="4 5" key="1">
    <citation type="submission" date="2020-04" db="EMBL/GenBank/DDBJ databases">
        <title>Description of novel Gluconacetobacter.</title>
        <authorList>
            <person name="Sombolestani A."/>
        </authorList>
    </citation>
    <scope>NUCLEOTIDE SEQUENCE [LARGE SCALE GENOMIC DNA]</scope>
    <source>
        <strain evidence="4 5">LMG 27802</strain>
    </source>
</reference>
<sequence>MVDTLLVHVLKDAHGGLLAADPATGRLHTAPGMVPVLLVRHPARPDLGFLMAAGAAPALACDADDALPRALLSYRLVPAGQGRVGLRHPMWEHYVCALPPDQNAPARCDRPRLGGWEQFAIEPPPAGTAGPDAALAAAIHAVVSGGMGAMALRGWCRAAAAGVQARALVAFLRLLPRDEMERFAGIVLNEPAMLARLRRAVPDDYWIRAVLPDLVSWRAHRRPLAHRRLDGDTDFLGRADYGEHGPPPLGFALLGQARRLVAPRRRACVLATARDEAIYLLEWVAWHRMIGFDHIFICSNNNVDGSDALLAALARHGLITWIDTNPQSATRIQRKAYAAALSAVPQMLDYRWTLVIDLDEMLALDPDRYTHIGPFLDLQEARGADAVAFSWVMMTPGGLLHHDDAPMTARFQRREPPENALVKSATQTRLSPFAHAHNPHWAAQRSFRTLDASGALLHTEASPSVAVGRLSEENAWIAHHFYKSFEEFVWKSSRPRGGNSDPRPTRQFTARFLDAFVRFFDSDQALPETRLLPFLPALEAEMARLRAIPDIRAAEADARALFRDRIRDLVRQSRDVVRDAPYAPHVRAGWDELLERYGA</sequence>
<proteinExistence type="predicted"/>
<dbReference type="RefSeq" id="WP_182954718.1">
    <property type="nucleotide sequence ID" value="NZ_JABEQM010000002.1"/>
</dbReference>
<keyword evidence="4" id="KW-0808">Transferase</keyword>
<dbReference type="GO" id="GO:0016757">
    <property type="term" value="F:glycosyltransferase activity"/>
    <property type="evidence" value="ECO:0007669"/>
    <property type="project" value="TreeGrafter"/>
</dbReference>
<accession>A0A7W4PLK7</accession>
<evidence type="ECO:0000256" key="3">
    <source>
        <dbReference type="ARBA" id="ARBA00022989"/>
    </source>
</evidence>
<dbReference type="Proteomes" id="UP000578030">
    <property type="component" value="Unassembled WGS sequence"/>
</dbReference>
<name>A0A7W4PLK7_9PROT</name>
<dbReference type="PANTHER" id="PTHR21461">
    <property type="entry name" value="GLYCOSYLTRANSFERASE FAMILY 92 PROTEIN"/>
    <property type="match status" value="1"/>
</dbReference>
<keyword evidence="2" id="KW-0812">Transmembrane</keyword>
<keyword evidence="3" id="KW-1133">Transmembrane helix</keyword>
<keyword evidence="5" id="KW-1185">Reference proteome</keyword>
<dbReference type="Pfam" id="PF13704">
    <property type="entry name" value="Glyco_tranf_2_4"/>
    <property type="match status" value="1"/>
</dbReference>
<dbReference type="GO" id="GO:0005737">
    <property type="term" value="C:cytoplasm"/>
    <property type="evidence" value="ECO:0007669"/>
    <property type="project" value="TreeGrafter"/>
</dbReference>
<dbReference type="PANTHER" id="PTHR21461:SF69">
    <property type="entry name" value="GLYCOSYLTRANSFERASE FAMILY 92 PROTEIN"/>
    <property type="match status" value="1"/>
</dbReference>
<evidence type="ECO:0000256" key="2">
    <source>
        <dbReference type="ARBA" id="ARBA00022692"/>
    </source>
</evidence>
<evidence type="ECO:0000313" key="5">
    <source>
        <dbReference type="Proteomes" id="UP000578030"/>
    </source>
</evidence>
<gene>
    <name evidence="4" type="ORF">HLH28_03950</name>
</gene>
<comment type="caution">
    <text evidence="4">The sequence shown here is derived from an EMBL/GenBank/DDBJ whole genome shotgun (WGS) entry which is preliminary data.</text>
</comment>
<dbReference type="EMBL" id="JABEQM010000002">
    <property type="protein sequence ID" value="MBB2200739.1"/>
    <property type="molecule type" value="Genomic_DNA"/>
</dbReference>
<evidence type="ECO:0000313" key="4">
    <source>
        <dbReference type="EMBL" id="MBB2200739.1"/>
    </source>
</evidence>
<keyword evidence="3" id="KW-0472">Membrane</keyword>
<comment type="subcellular location">
    <subcellularLocation>
        <location evidence="1">Membrane</location>
        <topology evidence="1">Single-pass membrane protein</topology>
    </subcellularLocation>
</comment>
<dbReference type="GO" id="GO:0016020">
    <property type="term" value="C:membrane"/>
    <property type="evidence" value="ECO:0007669"/>
    <property type="project" value="UniProtKB-SubCell"/>
</dbReference>
<organism evidence="4 5">
    <name type="scientific">Gluconacetobacter tumulisoli</name>
    <dbReference type="NCBI Taxonomy" id="1286189"/>
    <lineage>
        <taxon>Bacteria</taxon>
        <taxon>Pseudomonadati</taxon>
        <taxon>Pseudomonadota</taxon>
        <taxon>Alphaproteobacteria</taxon>
        <taxon>Acetobacterales</taxon>
        <taxon>Acetobacteraceae</taxon>
        <taxon>Gluconacetobacter</taxon>
    </lineage>
</organism>
<dbReference type="AlphaFoldDB" id="A0A7W4PLK7"/>
<evidence type="ECO:0000256" key="1">
    <source>
        <dbReference type="ARBA" id="ARBA00004167"/>
    </source>
</evidence>